<dbReference type="AlphaFoldDB" id="A0A6J1TI42"/>
<protein>
    <submittedName>
        <fullName evidence="3 4">Flavin reductase (NADPH) isoform X1</fullName>
    </submittedName>
</protein>
<dbReference type="PANTHER" id="PTHR43355">
    <property type="entry name" value="FLAVIN REDUCTASE (NADPH)"/>
    <property type="match status" value="1"/>
</dbReference>
<dbReference type="GeneID" id="113215946"/>
<dbReference type="Gene3D" id="3.40.50.720">
    <property type="entry name" value="NAD(P)-binding Rossmann-like Domain"/>
    <property type="match status" value="1"/>
</dbReference>
<evidence type="ECO:0000313" key="2">
    <source>
        <dbReference type="Proteomes" id="UP000504606"/>
    </source>
</evidence>
<keyword evidence="2" id="KW-1185">Reference proteome</keyword>
<feature type="domain" description="NAD(P)-binding" evidence="1">
    <location>
        <begin position="8"/>
        <end position="152"/>
    </location>
</feature>
<dbReference type="Proteomes" id="UP000504606">
    <property type="component" value="Unplaced"/>
</dbReference>
<dbReference type="GO" id="GO:0042602">
    <property type="term" value="F:riboflavin reductase (NADPH) activity"/>
    <property type="evidence" value="ECO:0007669"/>
    <property type="project" value="TreeGrafter"/>
</dbReference>
<dbReference type="Pfam" id="PF13460">
    <property type="entry name" value="NAD_binding_10"/>
    <property type="match status" value="1"/>
</dbReference>
<dbReference type="RefSeq" id="XP_026291395.1">
    <property type="nucleotide sequence ID" value="XM_026435610.2"/>
</dbReference>
<accession>A0A6J1TI42</accession>
<proteinExistence type="predicted"/>
<dbReference type="RefSeq" id="XP_026291396.1">
    <property type="nucleotide sequence ID" value="XM_026435611.2"/>
</dbReference>
<organism evidence="2 3">
    <name type="scientific">Frankliniella occidentalis</name>
    <name type="common">Western flower thrips</name>
    <name type="synonym">Euthrips occidentalis</name>
    <dbReference type="NCBI Taxonomy" id="133901"/>
    <lineage>
        <taxon>Eukaryota</taxon>
        <taxon>Metazoa</taxon>
        <taxon>Ecdysozoa</taxon>
        <taxon>Arthropoda</taxon>
        <taxon>Hexapoda</taxon>
        <taxon>Insecta</taxon>
        <taxon>Pterygota</taxon>
        <taxon>Neoptera</taxon>
        <taxon>Paraneoptera</taxon>
        <taxon>Thysanoptera</taxon>
        <taxon>Terebrantia</taxon>
        <taxon>Thripoidea</taxon>
        <taxon>Thripidae</taxon>
        <taxon>Frankliniella</taxon>
    </lineage>
</organism>
<name>A0A6J1TI42_FRAOC</name>
<evidence type="ECO:0000313" key="4">
    <source>
        <dbReference type="RefSeq" id="XP_026291396.1"/>
    </source>
</evidence>
<reference evidence="3 4" key="1">
    <citation type="submission" date="2025-04" db="UniProtKB">
        <authorList>
            <consortium name="RefSeq"/>
        </authorList>
    </citation>
    <scope>IDENTIFICATION</scope>
    <source>
        <tissue evidence="3 4">Whole organism</tissue>
    </source>
</reference>
<dbReference type="OrthoDB" id="419598at2759"/>
<dbReference type="GO" id="GO:0004074">
    <property type="term" value="F:biliverdin reductase [NAD(P)H] activity"/>
    <property type="evidence" value="ECO:0007669"/>
    <property type="project" value="TreeGrafter"/>
</dbReference>
<evidence type="ECO:0000313" key="3">
    <source>
        <dbReference type="RefSeq" id="XP_026291395.1"/>
    </source>
</evidence>
<evidence type="ECO:0000259" key="1">
    <source>
        <dbReference type="Pfam" id="PF13460"/>
    </source>
</evidence>
<dbReference type="PANTHER" id="PTHR43355:SF2">
    <property type="entry name" value="FLAVIN REDUCTASE (NADPH)"/>
    <property type="match status" value="1"/>
</dbReference>
<dbReference type="InterPro" id="IPR051606">
    <property type="entry name" value="Polyketide_Oxido-like"/>
</dbReference>
<gene>
    <name evidence="3 4" type="primary">LOC113215946</name>
</gene>
<sequence length="248" mass="26731">MKKIAIFGGTGNTGLCAVDAALKKGLVVRALARDPAKFPVEVQSKVEIVQGDVLNYDDVKKTVEGVDAAVIVLGTRNDVKPTTMMSEGTKNILNALKEAGVKPVSGCMSSFLFMEIEKVTPMLRDLTQDHIRMLDALKASDRDWIAVCPPHIAGTEISWPAICSLATSGHGMMGVLAASAMSVLWISRKALKPFMSSETEPSGNYEIKHGSSPGRAISKYDLGFFLVDCLDKPEHYHQMVGIAKPLQA</sequence>
<dbReference type="SUPFAM" id="SSF51735">
    <property type="entry name" value="NAD(P)-binding Rossmann-fold domains"/>
    <property type="match status" value="1"/>
</dbReference>
<dbReference type="KEGG" id="foc:113215946"/>
<dbReference type="InterPro" id="IPR016040">
    <property type="entry name" value="NAD(P)-bd_dom"/>
</dbReference>
<dbReference type="InterPro" id="IPR036291">
    <property type="entry name" value="NAD(P)-bd_dom_sf"/>
</dbReference>
<dbReference type="CDD" id="cd05244">
    <property type="entry name" value="BVR-B_like_SDR_a"/>
    <property type="match status" value="1"/>
</dbReference>